<feature type="transmembrane region" description="Helical" evidence="1">
    <location>
        <begin position="274"/>
        <end position="293"/>
    </location>
</feature>
<feature type="transmembrane region" description="Helical" evidence="1">
    <location>
        <begin position="321"/>
        <end position="338"/>
    </location>
</feature>
<feature type="transmembrane region" description="Helical" evidence="1">
    <location>
        <begin position="74"/>
        <end position="90"/>
    </location>
</feature>
<keyword evidence="1" id="KW-0812">Transmembrane</keyword>
<evidence type="ECO:0000256" key="1">
    <source>
        <dbReference type="SAM" id="Phobius"/>
    </source>
</evidence>
<dbReference type="AlphaFoldDB" id="A0A226DHK5"/>
<keyword evidence="1" id="KW-1133">Transmembrane helix</keyword>
<name>A0A226DHK5_FOLCA</name>
<feature type="transmembrane region" description="Helical" evidence="1">
    <location>
        <begin position="44"/>
        <end position="62"/>
    </location>
</feature>
<accession>A0A226DHK5</accession>
<gene>
    <name evidence="2" type="ORF">Fcan01_20766</name>
</gene>
<feature type="transmembrane region" description="Helical" evidence="1">
    <location>
        <begin position="125"/>
        <end position="150"/>
    </location>
</feature>
<keyword evidence="3" id="KW-1185">Reference proteome</keyword>
<proteinExistence type="predicted"/>
<organism evidence="2 3">
    <name type="scientific">Folsomia candida</name>
    <name type="common">Springtail</name>
    <dbReference type="NCBI Taxonomy" id="158441"/>
    <lineage>
        <taxon>Eukaryota</taxon>
        <taxon>Metazoa</taxon>
        <taxon>Ecdysozoa</taxon>
        <taxon>Arthropoda</taxon>
        <taxon>Hexapoda</taxon>
        <taxon>Collembola</taxon>
        <taxon>Entomobryomorpha</taxon>
        <taxon>Isotomoidea</taxon>
        <taxon>Isotomidae</taxon>
        <taxon>Proisotominae</taxon>
        <taxon>Folsomia</taxon>
    </lineage>
</organism>
<protein>
    <submittedName>
        <fullName evidence="2">Uncharacterized protein</fullName>
    </submittedName>
</protein>
<keyword evidence="1" id="KW-0472">Membrane</keyword>
<feature type="transmembrane region" description="Helical" evidence="1">
    <location>
        <begin position="482"/>
        <end position="506"/>
    </location>
</feature>
<sequence length="520" mass="58921">MSENRILTRVRRHLKLGNLFHSVFVKWDNSSSKIRLVPKKKEKIIVTFTILQFLVIVLKIWSLTSRQATNLIENFLGIAILVLCITPFLLRCHTSSDYVQAQFLTYTLSFKDGKNSGKKSRVLKYLVLFFDAIEISYYTISTLHGLLVMFLPCQPGLISSIHCSSDKGAVYYIVTVLLTGVTFVLIECGNFIKLHKMGEANHIEYRKVQVFEKLLNACTRAQIFLTAALIMPASQIIISFVAIKTPFKTGEPISQRFRKMGQVLRTAENLTENFLGIAILAMSITTFLLRCHISSDYAQVQFLNCILLSKDGRNHRKQSRFLNYLVLFFDAIELSYYIISTVHWLLVMFLPCQPGLLSSILCSSNHGLQHCSIVKLFFAAMEFLIFMQSGIGTSYYIVIVLLTGVTFDLIECGTFVKLHKRGGADQIEYRKVQILEKLLNACTRKQIFLTTALIAPACQMILSFVAIKLLHSGHGLMALAFMWMYCMVLSFTLITFSAAAILYGIFSSTKDLIKTELIEN</sequence>
<feature type="transmembrane region" description="Helical" evidence="1">
    <location>
        <begin position="395"/>
        <end position="416"/>
    </location>
</feature>
<evidence type="ECO:0000313" key="2">
    <source>
        <dbReference type="EMBL" id="OXA44438.1"/>
    </source>
</evidence>
<reference evidence="2 3" key="1">
    <citation type="submission" date="2015-12" db="EMBL/GenBank/DDBJ databases">
        <title>The genome of Folsomia candida.</title>
        <authorList>
            <person name="Faddeeva A."/>
            <person name="Derks M.F."/>
            <person name="Anvar Y."/>
            <person name="Smit S."/>
            <person name="Van Straalen N."/>
            <person name="Roelofs D."/>
        </authorList>
    </citation>
    <scope>NUCLEOTIDE SEQUENCE [LARGE SCALE GENOMIC DNA]</scope>
    <source>
        <strain evidence="2 3">VU population</strain>
        <tissue evidence="2">Whole body</tissue>
    </source>
</reference>
<feature type="transmembrane region" description="Helical" evidence="1">
    <location>
        <begin position="447"/>
        <end position="470"/>
    </location>
</feature>
<feature type="transmembrane region" description="Helical" evidence="1">
    <location>
        <begin position="223"/>
        <end position="243"/>
    </location>
</feature>
<dbReference type="Proteomes" id="UP000198287">
    <property type="component" value="Unassembled WGS sequence"/>
</dbReference>
<feature type="transmembrane region" description="Helical" evidence="1">
    <location>
        <begin position="170"/>
        <end position="192"/>
    </location>
</feature>
<comment type="caution">
    <text evidence="2">The sequence shown here is derived from an EMBL/GenBank/DDBJ whole genome shotgun (WGS) entry which is preliminary data.</text>
</comment>
<dbReference type="EMBL" id="LNIX01000019">
    <property type="protein sequence ID" value="OXA44438.1"/>
    <property type="molecule type" value="Genomic_DNA"/>
</dbReference>
<evidence type="ECO:0000313" key="3">
    <source>
        <dbReference type="Proteomes" id="UP000198287"/>
    </source>
</evidence>